<dbReference type="OrthoDB" id="3050608at2759"/>
<organism evidence="1 2">
    <name type="scientific">Imshaugia aleurites</name>
    <dbReference type="NCBI Taxonomy" id="172621"/>
    <lineage>
        <taxon>Eukaryota</taxon>
        <taxon>Fungi</taxon>
        <taxon>Dikarya</taxon>
        <taxon>Ascomycota</taxon>
        <taxon>Pezizomycotina</taxon>
        <taxon>Lecanoromycetes</taxon>
        <taxon>OSLEUM clade</taxon>
        <taxon>Lecanoromycetidae</taxon>
        <taxon>Lecanorales</taxon>
        <taxon>Lecanorineae</taxon>
        <taxon>Parmeliaceae</taxon>
        <taxon>Imshaugia</taxon>
    </lineage>
</organism>
<dbReference type="AlphaFoldDB" id="A0A8H3EI34"/>
<protein>
    <submittedName>
        <fullName evidence="1">Uncharacterized protein</fullName>
    </submittedName>
</protein>
<comment type="caution">
    <text evidence="1">The sequence shown here is derived from an EMBL/GenBank/DDBJ whole genome shotgun (WGS) entry which is preliminary data.</text>
</comment>
<gene>
    <name evidence="1" type="ORF">IMSHALPRED_005449</name>
</gene>
<dbReference type="Proteomes" id="UP000664534">
    <property type="component" value="Unassembled WGS sequence"/>
</dbReference>
<evidence type="ECO:0000313" key="2">
    <source>
        <dbReference type="Proteomes" id="UP000664534"/>
    </source>
</evidence>
<name>A0A8H3EI34_9LECA</name>
<dbReference type="EMBL" id="CAJPDT010000003">
    <property type="protein sequence ID" value="CAF9907141.1"/>
    <property type="molecule type" value="Genomic_DNA"/>
</dbReference>
<evidence type="ECO:0000313" key="1">
    <source>
        <dbReference type="EMBL" id="CAF9907141.1"/>
    </source>
</evidence>
<keyword evidence="2" id="KW-1185">Reference proteome</keyword>
<reference evidence="1" key="1">
    <citation type="submission" date="2021-03" db="EMBL/GenBank/DDBJ databases">
        <authorList>
            <person name="Tagirdzhanova G."/>
        </authorList>
    </citation>
    <scope>NUCLEOTIDE SEQUENCE</scope>
</reference>
<sequence length="67" mass="7223">MDSASAPNAGGAGVADEDYMDKGLDAVEKKFGADTSKLRATNEKITDFVRKMIEKVTGKKMPAKWSN</sequence>
<proteinExistence type="predicted"/>
<accession>A0A8H3EI34</accession>